<evidence type="ECO:0000259" key="1">
    <source>
        <dbReference type="Pfam" id="PF00085"/>
    </source>
</evidence>
<dbReference type="InterPro" id="IPR013766">
    <property type="entry name" value="Thioredoxin_domain"/>
</dbReference>
<dbReference type="InterPro" id="IPR036249">
    <property type="entry name" value="Thioredoxin-like_sf"/>
</dbReference>
<protein>
    <recommendedName>
        <fullName evidence="1">Thioredoxin domain-containing protein</fullName>
    </recommendedName>
</protein>
<reference evidence="2 3" key="1">
    <citation type="journal article" date="2016" name="Nat. Commun.">
        <title>Thousands of microbial genomes shed light on interconnected biogeochemical processes in an aquifer system.</title>
        <authorList>
            <person name="Anantharaman K."/>
            <person name="Brown C.T."/>
            <person name="Hug L.A."/>
            <person name="Sharon I."/>
            <person name="Castelle C.J."/>
            <person name="Probst A.J."/>
            <person name="Thomas B.C."/>
            <person name="Singh A."/>
            <person name="Wilkins M.J."/>
            <person name="Karaoz U."/>
            <person name="Brodie E.L."/>
            <person name="Williams K.H."/>
            <person name="Hubbard S.S."/>
            <person name="Banfield J.F."/>
        </authorList>
    </citation>
    <scope>NUCLEOTIDE SEQUENCE [LARGE SCALE GENOMIC DNA]</scope>
</reference>
<proteinExistence type="predicted"/>
<accession>A0A1F6C507</accession>
<dbReference type="Proteomes" id="UP000178249">
    <property type="component" value="Unassembled WGS sequence"/>
</dbReference>
<dbReference type="Gene3D" id="3.40.30.10">
    <property type="entry name" value="Glutaredoxin"/>
    <property type="match status" value="1"/>
</dbReference>
<name>A0A1F6C507_9BACT</name>
<dbReference type="PANTHER" id="PTHR34573">
    <property type="entry name" value="VKC DOMAIN-CONTAINING PROTEIN"/>
    <property type="match status" value="1"/>
</dbReference>
<dbReference type="EMBL" id="MFKP01000019">
    <property type="protein sequence ID" value="OGG44158.1"/>
    <property type="molecule type" value="Genomic_DNA"/>
</dbReference>
<feature type="domain" description="Thioredoxin" evidence="1">
    <location>
        <begin position="39"/>
        <end position="104"/>
    </location>
</feature>
<dbReference type="SUPFAM" id="SSF52833">
    <property type="entry name" value="Thioredoxin-like"/>
    <property type="match status" value="1"/>
</dbReference>
<sequence>MQNNTTLIAVAILVIVLLGGAVSYLSYQEVATPSVYNEFAQCLKDKGVTFFGAFWCPHCQAQKKMFGTAEKLLPYVECSTPDGQNQTQQCKDEGVKGYPTWEFPDGTRETGELPFSRLSEKSGCPLPEIVSGATIDVLPLDENASSSPAE</sequence>
<dbReference type="CDD" id="cd01659">
    <property type="entry name" value="TRX_superfamily"/>
    <property type="match status" value="1"/>
</dbReference>
<organism evidence="2 3">
    <name type="scientific">Candidatus Kaiserbacteria bacterium RIFCSPHIGHO2_01_FULL_48_10</name>
    <dbReference type="NCBI Taxonomy" id="1798476"/>
    <lineage>
        <taxon>Bacteria</taxon>
        <taxon>Candidatus Kaiseribacteriota</taxon>
    </lineage>
</organism>
<evidence type="ECO:0000313" key="3">
    <source>
        <dbReference type="Proteomes" id="UP000178249"/>
    </source>
</evidence>
<comment type="caution">
    <text evidence="2">The sequence shown here is derived from an EMBL/GenBank/DDBJ whole genome shotgun (WGS) entry which is preliminary data.</text>
</comment>
<evidence type="ECO:0000313" key="2">
    <source>
        <dbReference type="EMBL" id="OGG44158.1"/>
    </source>
</evidence>
<dbReference type="AlphaFoldDB" id="A0A1F6C507"/>
<dbReference type="PANTHER" id="PTHR34573:SF1">
    <property type="entry name" value="VITAMIN K EPOXIDE REDUCTASE DOMAIN-CONTAINING PROTEIN"/>
    <property type="match status" value="1"/>
</dbReference>
<dbReference type="Pfam" id="PF00085">
    <property type="entry name" value="Thioredoxin"/>
    <property type="match status" value="1"/>
</dbReference>
<gene>
    <name evidence="2" type="ORF">A2841_03905</name>
</gene>